<keyword evidence="4" id="KW-1185">Reference proteome</keyword>
<gene>
    <name evidence="3" type="ORF">PAXINDRAFT_101905</name>
</gene>
<evidence type="ECO:0000313" key="3">
    <source>
        <dbReference type="EMBL" id="KIJ10772.1"/>
    </source>
</evidence>
<protein>
    <recommendedName>
        <fullName evidence="2">F-box domain-containing protein</fullName>
    </recommendedName>
</protein>
<organism evidence="3 4">
    <name type="scientific">Paxillus involutus ATCC 200175</name>
    <dbReference type="NCBI Taxonomy" id="664439"/>
    <lineage>
        <taxon>Eukaryota</taxon>
        <taxon>Fungi</taxon>
        <taxon>Dikarya</taxon>
        <taxon>Basidiomycota</taxon>
        <taxon>Agaricomycotina</taxon>
        <taxon>Agaricomycetes</taxon>
        <taxon>Agaricomycetidae</taxon>
        <taxon>Boletales</taxon>
        <taxon>Paxilineae</taxon>
        <taxon>Paxillaceae</taxon>
        <taxon>Paxillus</taxon>
    </lineage>
</organism>
<dbReference type="Proteomes" id="UP000053647">
    <property type="component" value="Unassembled WGS sequence"/>
</dbReference>
<evidence type="ECO:0000256" key="1">
    <source>
        <dbReference type="SAM" id="MobiDB-lite"/>
    </source>
</evidence>
<feature type="compositionally biased region" description="Basic residues" evidence="1">
    <location>
        <begin position="51"/>
        <end position="60"/>
    </location>
</feature>
<proteinExistence type="predicted"/>
<feature type="region of interest" description="Disordered" evidence="1">
    <location>
        <begin position="1"/>
        <end position="76"/>
    </location>
</feature>
<reference evidence="3 4" key="1">
    <citation type="submission" date="2014-06" db="EMBL/GenBank/DDBJ databases">
        <authorList>
            <consortium name="DOE Joint Genome Institute"/>
            <person name="Kuo A."/>
            <person name="Kohler A."/>
            <person name="Nagy L.G."/>
            <person name="Floudas D."/>
            <person name="Copeland A."/>
            <person name="Barry K.W."/>
            <person name="Cichocki N."/>
            <person name="Veneault-Fourrey C."/>
            <person name="LaButti K."/>
            <person name="Lindquist E.A."/>
            <person name="Lipzen A."/>
            <person name="Lundell T."/>
            <person name="Morin E."/>
            <person name="Murat C."/>
            <person name="Sun H."/>
            <person name="Tunlid A."/>
            <person name="Henrissat B."/>
            <person name="Grigoriev I.V."/>
            <person name="Hibbett D.S."/>
            <person name="Martin F."/>
            <person name="Nordberg H.P."/>
            <person name="Cantor M.N."/>
            <person name="Hua S.X."/>
        </authorList>
    </citation>
    <scope>NUCLEOTIDE SEQUENCE [LARGE SCALE GENOMIC DNA]</scope>
    <source>
        <strain evidence="3 4">ATCC 200175</strain>
    </source>
</reference>
<evidence type="ECO:0000259" key="2">
    <source>
        <dbReference type="PROSITE" id="PS50181"/>
    </source>
</evidence>
<feature type="domain" description="F-box" evidence="2">
    <location>
        <begin position="76"/>
        <end position="125"/>
    </location>
</feature>
<dbReference type="EMBL" id="KN819396">
    <property type="protein sequence ID" value="KIJ10772.1"/>
    <property type="molecule type" value="Genomic_DNA"/>
</dbReference>
<dbReference type="HOGENOM" id="CLU_010790_2_4_1"/>
<feature type="compositionally biased region" description="Polar residues" evidence="1">
    <location>
        <begin position="1"/>
        <end position="14"/>
    </location>
</feature>
<accession>A0A0C9TSH0</accession>
<dbReference type="PROSITE" id="PS50181">
    <property type="entry name" value="FBOX"/>
    <property type="match status" value="1"/>
</dbReference>
<dbReference type="OrthoDB" id="2322499at2759"/>
<feature type="compositionally biased region" description="Basic and acidic residues" evidence="1">
    <location>
        <begin position="32"/>
        <end position="50"/>
    </location>
</feature>
<dbReference type="CDD" id="cd09917">
    <property type="entry name" value="F-box_SF"/>
    <property type="match status" value="1"/>
</dbReference>
<name>A0A0C9TSH0_PAXIN</name>
<reference evidence="4" key="2">
    <citation type="submission" date="2015-01" db="EMBL/GenBank/DDBJ databases">
        <title>Evolutionary Origins and Diversification of the Mycorrhizal Mutualists.</title>
        <authorList>
            <consortium name="DOE Joint Genome Institute"/>
            <consortium name="Mycorrhizal Genomics Consortium"/>
            <person name="Kohler A."/>
            <person name="Kuo A."/>
            <person name="Nagy L.G."/>
            <person name="Floudas D."/>
            <person name="Copeland A."/>
            <person name="Barry K.W."/>
            <person name="Cichocki N."/>
            <person name="Veneault-Fourrey C."/>
            <person name="LaButti K."/>
            <person name="Lindquist E.A."/>
            <person name="Lipzen A."/>
            <person name="Lundell T."/>
            <person name="Morin E."/>
            <person name="Murat C."/>
            <person name="Riley R."/>
            <person name="Ohm R."/>
            <person name="Sun H."/>
            <person name="Tunlid A."/>
            <person name="Henrissat B."/>
            <person name="Grigoriev I.V."/>
            <person name="Hibbett D.S."/>
            <person name="Martin F."/>
        </authorList>
    </citation>
    <scope>NUCLEOTIDE SEQUENCE [LARGE SCALE GENOMIC DNA]</scope>
    <source>
        <strain evidence="4">ATCC 200175</strain>
    </source>
</reference>
<dbReference type="InterPro" id="IPR001810">
    <property type="entry name" value="F-box_dom"/>
</dbReference>
<sequence>MSQRQSPIERTGCSSAEGGGSSNITPALQDTSARELRVEAAAKEDHEPAAPRRKRPRAKKNAITGPSKKPRRRGRLEMMPEINLDVLSHILGFLHPMDLLNLARTTKAFRHLLMHKSSSYIWKAARCQIDEFPDCPPDLSEPQYANLAFYPHCHGCGRTVPTIHWRLRVRYCPTCRKLNLCDTRDISSLHGPLSDLDPSSLPLPTDFFRLEGLRKRWYMDERKVKMFFEEFKNLPHDRQDEFLKNKRLEVDAIHKVRRMAGTCGQPIGSWYSIIDRLEKLGYQAEVRYLGRLALERLEPLIFNRKTPLRDKEWRRILPNFLVRLNKCRTERLKVMVYDPRRRLLLKAYNAYVKTPSFPGASMDVDILPHVADVAQFPPFDSIIMSPEGTTVTIESFQAAFEHLSSLAQKWAEDTKAQLSSLVVIPAELMDTTSPPFEEPADRLKLASAVFWSRHGLVIYPEFLFEIFYISNFDIRWSSVFGAKPWSLIGDHGLQVVYQFFPAACVVHACGLNPQTATRSDMDRRNARLICNHCDDPNPIVYTWKTAILHTLHEHDSSSPTTGGKSSWTFLDDAHLENIQTVERLKSENLQNDDAWTYVQCARCKERVGDGSYKSSLPNHLAEGHSLIIGYDELQEGTDYYSREPALTTKGVVVRMKKEGDTVSFE</sequence>
<dbReference type="InterPro" id="IPR036047">
    <property type="entry name" value="F-box-like_dom_sf"/>
</dbReference>
<evidence type="ECO:0000313" key="4">
    <source>
        <dbReference type="Proteomes" id="UP000053647"/>
    </source>
</evidence>
<dbReference type="SUPFAM" id="SSF81383">
    <property type="entry name" value="F-box domain"/>
    <property type="match status" value="1"/>
</dbReference>
<feature type="compositionally biased region" description="Polar residues" evidence="1">
    <location>
        <begin position="22"/>
        <end position="31"/>
    </location>
</feature>
<dbReference type="AlphaFoldDB" id="A0A0C9TSH0"/>